<organism evidence="13 14">
    <name type="scientific">Stenotrophomonas acidaminiphila</name>
    <dbReference type="NCBI Taxonomy" id="128780"/>
    <lineage>
        <taxon>Bacteria</taxon>
        <taxon>Pseudomonadati</taxon>
        <taxon>Pseudomonadota</taxon>
        <taxon>Gammaproteobacteria</taxon>
        <taxon>Lysobacterales</taxon>
        <taxon>Lysobacteraceae</taxon>
        <taxon>Stenotrophomonas</taxon>
    </lineage>
</organism>
<dbReference type="GO" id="GO:0009306">
    <property type="term" value="P:protein secretion"/>
    <property type="evidence" value="ECO:0007669"/>
    <property type="project" value="InterPro"/>
</dbReference>
<keyword evidence="7" id="KW-0653">Protein transport</keyword>
<sequence length="358" mass="39151">MTDRRPKTDAGFVLVIVLTLLVVLALLAAATATSAERAIQAAQADADRFESELAMAGTRETLLYLLATQRQTVAGLTVNDLDSAAAPVPPDDPDGFMALPVGNEIRLDGTAYQGLGNTRFSLQDDRGLLSVNWAAPVMRQALYRALGVPADQWDGLDAKRLDYQDQDDLHRLNGAEKGHYERAGLPPPTNRTLATPLELRRILDWDKLLAKMDDAQLLSMFTMTRGVDLNVNTAPLQVLELAPGLTAENAKRMVELRRTTPFVSLWQVQQTFGMGMGTGFEDGLTLFAKPSGNLILWDRHSGARQLLHWTLTPMEPNGPPWRIDYEVILPRGNESDQAVVGSPSTPLFSTPDTPGKQG</sequence>
<evidence type="ECO:0000256" key="8">
    <source>
        <dbReference type="ARBA" id="ARBA00022989"/>
    </source>
</evidence>
<proteinExistence type="inferred from homology"/>
<keyword evidence="6" id="KW-0812">Transmembrane</keyword>
<accession>A0A0S1AW79</accession>
<dbReference type="GO" id="GO:0005886">
    <property type="term" value="C:plasma membrane"/>
    <property type="evidence" value="ECO:0007669"/>
    <property type="project" value="UniProtKB-SubCell"/>
</dbReference>
<dbReference type="InterPro" id="IPR049031">
    <property type="entry name" value="T2SSK_SAM-like_1st"/>
</dbReference>
<evidence type="ECO:0000256" key="4">
    <source>
        <dbReference type="ARBA" id="ARBA00022475"/>
    </source>
</evidence>
<keyword evidence="8" id="KW-1133">Transmembrane helix</keyword>
<keyword evidence="3" id="KW-0813">Transport</keyword>
<keyword evidence="14" id="KW-1185">Reference proteome</keyword>
<comment type="subcellular location">
    <subcellularLocation>
        <location evidence="1">Cell inner membrane</location>
    </subcellularLocation>
</comment>
<reference evidence="13 14" key="1">
    <citation type="journal article" date="2015" name="Genome Announc.">
        <title>Complete Genome Sequencing of Stenotrophomonas acidaminiphila ZAC14D2_NAIMI4_2, a Multidrug-Resistant Strain Isolated from Sediments of a Polluted River in Mexico, Uncovers New Antibiotic Resistance Genes and a Novel Class-II Lasso Peptide Biosynthesis Gene Cluster.</title>
        <authorList>
            <person name="Vinuesa P."/>
            <person name="Ochoa-Sanchez L.E."/>
        </authorList>
    </citation>
    <scope>NUCLEOTIDE SEQUENCE [LARGE SCALE GENOMIC DNA]</scope>
    <source>
        <strain evidence="13 14">ZAC14D2_NAIMI4_2</strain>
    </source>
</reference>
<evidence type="ECO:0000256" key="10">
    <source>
        <dbReference type="SAM" id="MobiDB-lite"/>
    </source>
</evidence>
<dbReference type="InterPro" id="IPR049179">
    <property type="entry name" value="T2SSK_SAM-like_2nd"/>
</dbReference>
<dbReference type="SUPFAM" id="SSF158544">
    <property type="entry name" value="GspK insert domain-like"/>
    <property type="match status" value="1"/>
</dbReference>
<evidence type="ECO:0000259" key="11">
    <source>
        <dbReference type="Pfam" id="PF03934"/>
    </source>
</evidence>
<evidence type="ECO:0000256" key="2">
    <source>
        <dbReference type="ARBA" id="ARBA00007246"/>
    </source>
</evidence>
<name>A0A0S1AW79_9GAMM</name>
<dbReference type="InterPro" id="IPR005628">
    <property type="entry name" value="GspK"/>
</dbReference>
<gene>
    <name evidence="13" type="ORF">AOT14_06130</name>
</gene>
<evidence type="ECO:0000256" key="1">
    <source>
        <dbReference type="ARBA" id="ARBA00004533"/>
    </source>
</evidence>
<dbReference type="Gene3D" id="1.10.40.60">
    <property type="entry name" value="EpsJ-like"/>
    <property type="match status" value="1"/>
</dbReference>
<dbReference type="KEGG" id="sacz:AOT14_06130"/>
<keyword evidence="5" id="KW-0997">Cell inner membrane</keyword>
<comment type="similarity">
    <text evidence="2">Belongs to the GSP K family.</text>
</comment>
<feature type="domain" description="T2SS protein K second SAM-like" evidence="11">
    <location>
        <begin position="229"/>
        <end position="271"/>
    </location>
</feature>
<evidence type="ECO:0000256" key="7">
    <source>
        <dbReference type="ARBA" id="ARBA00022927"/>
    </source>
</evidence>
<evidence type="ECO:0000313" key="14">
    <source>
        <dbReference type="Proteomes" id="UP000061010"/>
    </source>
</evidence>
<evidence type="ECO:0000256" key="6">
    <source>
        <dbReference type="ARBA" id="ARBA00022692"/>
    </source>
</evidence>
<protein>
    <submittedName>
        <fullName evidence="13">Type II secretory pathway, component PulK</fullName>
    </submittedName>
</protein>
<keyword evidence="9" id="KW-0472">Membrane</keyword>
<dbReference type="PANTHER" id="PTHR38831">
    <property type="entry name" value="TYPE II SECRETION SYSTEM PROTEIN K"/>
    <property type="match status" value="1"/>
</dbReference>
<dbReference type="AlphaFoldDB" id="A0A0S1AW79"/>
<feature type="domain" description="T2SS protein K first SAM-like" evidence="12">
    <location>
        <begin position="136"/>
        <end position="207"/>
    </location>
</feature>
<feature type="compositionally biased region" description="Polar residues" evidence="10">
    <location>
        <begin position="342"/>
        <end position="352"/>
    </location>
</feature>
<dbReference type="SUPFAM" id="SSF47781">
    <property type="entry name" value="RuvA domain 2-like"/>
    <property type="match status" value="1"/>
</dbReference>
<dbReference type="Pfam" id="PF03934">
    <property type="entry name" value="T2SSK"/>
    <property type="match status" value="1"/>
</dbReference>
<dbReference type="Proteomes" id="UP000061010">
    <property type="component" value="Chromosome"/>
</dbReference>
<evidence type="ECO:0000256" key="9">
    <source>
        <dbReference type="ARBA" id="ARBA00023136"/>
    </source>
</evidence>
<dbReference type="PANTHER" id="PTHR38831:SF2">
    <property type="entry name" value="TYPE II SECRETION SYSTEM PROTEIN K"/>
    <property type="match status" value="1"/>
</dbReference>
<evidence type="ECO:0000256" key="3">
    <source>
        <dbReference type="ARBA" id="ARBA00022448"/>
    </source>
</evidence>
<evidence type="ECO:0000259" key="12">
    <source>
        <dbReference type="Pfam" id="PF21687"/>
    </source>
</evidence>
<dbReference type="InterPro" id="IPR038072">
    <property type="entry name" value="GspK_central_sf"/>
</dbReference>
<dbReference type="Pfam" id="PF21687">
    <property type="entry name" value="T2SSK_1st"/>
    <property type="match status" value="1"/>
</dbReference>
<dbReference type="EMBL" id="CP012900">
    <property type="protein sequence ID" value="ALJ27052.1"/>
    <property type="molecule type" value="Genomic_DNA"/>
</dbReference>
<evidence type="ECO:0000313" key="13">
    <source>
        <dbReference type="EMBL" id="ALJ27052.1"/>
    </source>
</evidence>
<dbReference type="InterPro" id="IPR010994">
    <property type="entry name" value="RuvA_2-like"/>
</dbReference>
<evidence type="ECO:0000256" key="5">
    <source>
        <dbReference type="ARBA" id="ARBA00022519"/>
    </source>
</evidence>
<feature type="region of interest" description="Disordered" evidence="10">
    <location>
        <begin position="335"/>
        <end position="358"/>
    </location>
</feature>
<dbReference type="PATRIC" id="fig|128780.6.peg.619"/>
<keyword evidence="4" id="KW-1003">Cell membrane</keyword>